<reference evidence="3" key="1">
    <citation type="submission" date="2022-11" db="UniProtKB">
        <authorList>
            <consortium name="WormBaseParasite"/>
        </authorList>
    </citation>
    <scope>IDENTIFICATION</scope>
</reference>
<dbReference type="WBParaSite" id="Gr19_v10_g4066.t1">
    <property type="protein sequence ID" value="Gr19_v10_g4066.t1"/>
    <property type="gene ID" value="Gr19_v10_g4066"/>
</dbReference>
<name>A0A914HRS9_GLORO</name>
<accession>A0A914HRS9</accession>
<evidence type="ECO:0000256" key="1">
    <source>
        <dbReference type="SAM" id="MobiDB-lite"/>
    </source>
</evidence>
<protein>
    <submittedName>
        <fullName evidence="3">Uncharacterized protein</fullName>
    </submittedName>
</protein>
<evidence type="ECO:0000313" key="3">
    <source>
        <dbReference type="WBParaSite" id="Gr19_v10_g4066.t1"/>
    </source>
</evidence>
<dbReference type="AlphaFoldDB" id="A0A914HRS9"/>
<organism evidence="2 3">
    <name type="scientific">Globodera rostochiensis</name>
    <name type="common">Golden nematode worm</name>
    <name type="synonym">Heterodera rostochiensis</name>
    <dbReference type="NCBI Taxonomy" id="31243"/>
    <lineage>
        <taxon>Eukaryota</taxon>
        <taxon>Metazoa</taxon>
        <taxon>Ecdysozoa</taxon>
        <taxon>Nematoda</taxon>
        <taxon>Chromadorea</taxon>
        <taxon>Rhabditida</taxon>
        <taxon>Tylenchina</taxon>
        <taxon>Tylenchomorpha</taxon>
        <taxon>Tylenchoidea</taxon>
        <taxon>Heteroderidae</taxon>
        <taxon>Heteroderinae</taxon>
        <taxon>Globodera</taxon>
    </lineage>
</organism>
<feature type="compositionally biased region" description="Basic and acidic residues" evidence="1">
    <location>
        <begin position="1"/>
        <end position="24"/>
    </location>
</feature>
<proteinExistence type="predicted"/>
<evidence type="ECO:0000313" key="2">
    <source>
        <dbReference type="Proteomes" id="UP000887572"/>
    </source>
</evidence>
<sequence>MKNYAEKELQRVIRRVREQNKGDDANQQMNGEHSTKMDSSSSSYSPSIHPPPPAHRRHSPPPLSLAPPLVGLLPARYQKIPSLPEVQLFSRDPNNLALSSL</sequence>
<keyword evidence="2" id="KW-1185">Reference proteome</keyword>
<dbReference type="Proteomes" id="UP000887572">
    <property type="component" value="Unplaced"/>
</dbReference>
<feature type="region of interest" description="Disordered" evidence="1">
    <location>
        <begin position="1"/>
        <end position="67"/>
    </location>
</feature>